<dbReference type="CDD" id="cd00106">
    <property type="entry name" value="KISc"/>
    <property type="match status" value="1"/>
</dbReference>
<keyword evidence="11" id="KW-1185">Reference proteome</keyword>
<dbReference type="GeneID" id="109412994"/>
<dbReference type="Pfam" id="PF00225">
    <property type="entry name" value="Kinesin"/>
    <property type="match status" value="1"/>
</dbReference>
<evidence type="ECO:0000313" key="10">
    <source>
        <dbReference type="EnsemblMetazoa" id="AALFPA23_002404.P2219"/>
    </source>
</evidence>
<evidence type="ECO:0000313" key="11">
    <source>
        <dbReference type="Proteomes" id="UP000069940"/>
    </source>
</evidence>
<dbReference type="InterPro" id="IPR036961">
    <property type="entry name" value="Kinesin_motor_dom_sf"/>
</dbReference>
<feature type="binding site" evidence="7">
    <location>
        <begin position="91"/>
        <end position="98"/>
    </location>
    <ligand>
        <name>ATP</name>
        <dbReference type="ChEBI" id="CHEBI:30616"/>
    </ligand>
</feature>
<comment type="subcellular location">
    <subcellularLocation>
        <location evidence="1">Cytoplasm</location>
        <location evidence="1">Cytoskeleton</location>
    </subcellularLocation>
</comment>
<comment type="similarity">
    <text evidence="7">Belongs to the TRAFAC class myosin-kinesin ATPase superfamily. Kinesin family.</text>
</comment>
<protein>
    <recommendedName>
        <fullName evidence="9">Kinesin motor domain-containing protein</fullName>
    </recommendedName>
</protein>
<proteinExistence type="inferred from homology"/>
<dbReference type="PROSITE" id="PS50067">
    <property type="entry name" value="KINESIN_MOTOR_2"/>
    <property type="match status" value="1"/>
</dbReference>
<keyword evidence="5" id="KW-0175">Coiled coil</keyword>
<name>A0ABM1XSF3_AEDAL</name>
<feature type="domain" description="Kinesin motor" evidence="9">
    <location>
        <begin position="14"/>
        <end position="329"/>
    </location>
</feature>
<dbReference type="Gene3D" id="1.10.150.280">
    <property type="entry name" value="AF1531-like domain"/>
    <property type="match status" value="1"/>
</dbReference>
<dbReference type="Gene3D" id="3.40.850.10">
    <property type="entry name" value="Kinesin motor domain"/>
    <property type="match status" value="1"/>
</dbReference>
<keyword evidence="3 7" id="KW-0547">Nucleotide-binding</keyword>
<accession>A0ABM1XSF3</accession>
<feature type="region of interest" description="Disordered" evidence="8">
    <location>
        <begin position="412"/>
        <end position="437"/>
    </location>
</feature>
<dbReference type="PANTHER" id="PTHR47969">
    <property type="entry name" value="CHROMOSOME-ASSOCIATED KINESIN KIF4A-RELATED"/>
    <property type="match status" value="1"/>
</dbReference>
<dbReference type="InterPro" id="IPR010994">
    <property type="entry name" value="RuvA_2-like"/>
</dbReference>
<keyword evidence="6" id="KW-0206">Cytoskeleton</keyword>
<evidence type="ECO:0000259" key="9">
    <source>
        <dbReference type="PROSITE" id="PS50067"/>
    </source>
</evidence>
<evidence type="ECO:0000256" key="2">
    <source>
        <dbReference type="ARBA" id="ARBA00022490"/>
    </source>
</evidence>
<feature type="compositionally biased region" description="Pro residues" evidence="8">
    <location>
        <begin position="421"/>
        <end position="433"/>
    </location>
</feature>
<keyword evidence="2" id="KW-0963">Cytoplasm</keyword>
<reference evidence="11" key="1">
    <citation type="journal article" date="2015" name="Proc. Natl. Acad. Sci. U.S.A.">
        <title>Genome sequence of the Asian Tiger mosquito, Aedes albopictus, reveals insights into its biology, genetics, and evolution.</title>
        <authorList>
            <person name="Chen X.G."/>
            <person name="Jiang X."/>
            <person name="Gu J."/>
            <person name="Xu M."/>
            <person name="Wu Y."/>
            <person name="Deng Y."/>
            <person name="Zhang C."/>
            <person name="Bonizzoni M."/>
            <person name="Dermauw W."/>
            <person name="Vontas J."/>
            <person name="Armbruster P."/>
            <person name="Huang X."/>
            <person name="Yang Y."/>
            <person name="Zhang H."/>
            <person name="He W."/>
            <person name="Peng H."/>
            <person name="Liu Y."/>
            <person name="Wu K."/>
            <person name="Chen J."/>
            <person name="Lirakis M."/>
            <person name="Topalis P."/>
            <person name="Van Leeuwen T."/>
            <person name="Hall A.B."/>
            <person name="Jiang X."/>
            <person name="Thorpe C."/>
            <person name="Mueller R.L."/>
            <person name="Sun C."/>
            <person name="Waterhouse R.M."/>
            <person name="Yan G."/>
            <person name="Tu Z.J."/>
            <person name="Fang X."/>
            <person name="James A.A."/>
        </authorList>
    </citation>
    <scope>NUCLEOTIDE SEQUENCE [LARGE SCALE GENOMIC DNA]</scope>
    <source>
        <strain evidence="11">Foshan</strain>
    </source>
</reference>
<dbReference type="InterPro" id="IPR027417">
    <property type="entry name" value="P-loop_NTPase"/>
</dbReference>
<organism evidence="10 11">
    <name type="scientific">Aedes albopictus</name>
    <name type="common">Asian tiger mosquito</name>
    <name type="synonym">Stegomyia albopicta</name>
    <dbReference type="NCBI Taxonomy" id="7160"/>
    <lineage>
        <taxon>Eukaryota</taxon>
        <taxon>Metazoa</taxon>
        <taxon>Ecdysozoa</taxon>
        <taxon>Arthropoda</taxon>
        <taxon>Hexapoda</taxon>
        <taxon>Insecta</taxon>
        <taxon>Pterygota</taxon>
        <taxon>Neoptera</taxon>
        <taxon>Endopterygota</taxon>
        <taxon>Diptera</taxon>
        <taxon>Nematocera</taxon>
        <taxon>Culicoidea</taxon>
        <taxon>Culicidae</taxon>
        <taxon>Culicinae</taxon>
        <taxon>Aedini</taxon>
        <taxon>Aedes</taxon>
        <taxon>Stegomyia</taxon>
    </lineage>
</organism>
<dbReference type="InterPro" id="IPR001752">
    <property type="entry name" value="Kinesin_motor_dom"/>
</dbReference>
<feature type="region of interest" description="Disordered" evidence="8">
    <location>
        <begin position="353"/>
        <end position="387"/>
    </location>
</feature>
<dbReference type="InterPro" id="IPR027640">
    <property type="entry name" value="Kinesin-like_fam"/>
</dbReference>
<dbReference type="PANTHER" id="PTHR47969:SF15">
    <property type="entry name" value="CHROMOSOME-ASSOCIATED KINESIN KIF4A-RELATED"/>
    <property type="match status" value="1"/>
</dbReference>
<evidence type="ECO:0000256" key="6">
    <source>
        <dbReference type="ARBA" id="ARBA00023212"/>
    </source>
</evidence>
<dbReference type="Proteomes" id="UP000069940">
    <property type="component" value="Unassembled WGS sequence"/>
</dbReference>
<feature type="region of interest" description="Disordered" evidence="8">
    <location>
        <begin position="619"/>
        <end position="650"/>
    </location>
</feature>
<keyword evidence="7" id="KW-0505">Motor protein</keyword>
<feature type="compositionally biased region" description="Polar residues" evidence="8">
    <location>
        <begin position="631"/>
        <end position="640"/>
    </location>
</feature>
<sequence>MKLVTDASCEALEPVRIAIRERPIGGDEEAVESIIQHHSANDQILIVDERPFAFDYVFRPESSQALVYDALIRPLVVKMINGFFCTALAYGQTGTGKTYTMGLQWDHSGPHDINRGMITRALDQTFELLKESRDQEEYEIQVSFIEIYNEKIYDLLSDNSAEPVNTRGLKFNGGTKKLVTRANQAQDILLEGNKNRHVRPTKMNTLSSRSHAIFSIHASVVHDDTQIVSALHLVDLAGSEGVRRTGHQGAALAEGVHINQGLLSIGKVLQALSIGSKVIPYRDSILSTVLQDSLNSNSYLTLLACVSPMPEDLSETLSTIRFAQGAKTLKNNPQINAIAAELKAKERVRTPAKNYVPGSGALRAKNLNPKTPKSAAKRPNGAAGSSVKKVHSNTFCTPSKIRKLDYGKLNSTIAPGTFNKPAPPPPPPPPAPAAQPAAPVIVAPPTKAALQKHCTAMMPPPLPAVPRFSDLLEKDFDNLPADSRSSMFSLNLSSSTSVDQPISACSSVITQSTNSSYSPIVKKCMETFEATIEQKLAQMFEKIQHIQPAAPAIAPPAPSVAPSSEPILIDCTNSDADRRTTATPAAASSSSIPAASSAIPWDLIRREIQDAIRSEMSTINESSHLPKYESTPCQGQQSEPRTVPASKSVVKQRVNPALQRLREQANMSANDSAGEGGLNGTIVANTKTPRRFEVISVDSDEEDNADENGVVVRRRRSGRLSGQRQPFGEIDANVSYKQDTTTTTKTVQITSEDTYLWQVDNGQVRRRSTRISMRRTMAHQHKKGCCQSAKKKKPRFEPLIEDEKENLEQHNVTHRSKAMPLTISNKVIAGYFQTPGGGKKEPKMTALKHGKAVLDLVNRGSIKEVQILPTVGLKMAYQIVTHRTINGKFKKIDDLAKLFVGGKKWNKFCEANYLS</sequence>
<feature type="region of interest" description="Disordered" evidence="8">
    <location>
        <begin position="775"/>
        <end position="794"/>
    </location>
</feature>
<keyword evidence="4 7" id="KW-0067">ATP-binding</keyword>
<dbReference type="SUPFAM" id="SSF47781">
    <property type="entry name" value="RuvA domain 2-like"/>
    <property type="match status" value="1"/>
</dbReference>
<evidence type="ECO:0000256" key="7">
    <source>
        <dbReference type="PROSITE-ProRule" id="PRU00283"/>
    </source>
</evidence>
<evidence type="ECO:0000256" key="3">
    <source>
        <dbReference type="ARBA" id="ARBA00022741"/>
    </source>
</evidence>
<reference evidence="10" key="2">
    <citation type="submission" date="2025-05" db="UniProtKB">
        <authorList>
            <consortium name="EnsemblMetazoa"/>
        </authorList>
    </citation>
    <scope>IDENTIFICATION</scope>
    <source>
        <strain evidence="10">Foshan</strain>
    </source>
</reference>
<dbReference type="PRINTS" id="PR00380">
    <property type="entry name" value="KINESINHEAVY"/>
</dbReference>
<evidence type="ECO:0000256" key="4">
    <source>
        <dbReference type="ARBA" id="ARBA00022840"/>
    </source>
</evidence>
<dbReference type="RefSeq" id="XP_019542201.3">
    <property type="nucleotide sequence ID" value="XM_019686656.3"/>
</dbReference>
<evidence type="ECO:0000256" key="1">
    <source>
        <dbReference type="ARBA" id="ARBA00004245"/>
    </source>
</evidence>
<dbReference type="EnsemblMetazoa" id="AALFPA23_002404.R2219">
    <property type="protein sequence ID" value="AALFPA23_002404.P2219"/>
    <property type="gene ID" value="AALFPA23_002404"/>
</dbReference>
<evidence type="ECO:0000256" key="5">
    <source>
        <dbReference type="ARBA" id="ARBA00023054"/>
    </source>
</evidence>
<evidence type="ECO:0000256" key="8">
    <source>
        <dbReference type="SAM" id="MobiDB-lite"/>
    </source>
</evidence>
<dbReference type="SUPFAM" id="SSF52540">
    <property type="entry name" value="P-loop containing nucleoside triphosphate hydrolases"/>
    <property type="match status" value="1"/>
</dbReference>
<dbReference type="SMART" id="SM00129">
    <property type="entry name" value="KISc"/>
    <property type="match status" value="1"/>
</dbReference>